<reference evidence="8 9" key="1">
    <citation type="submission" date="2019-03" db="EMBL/GenBank/DDBJ databases">
        <title>Sequencing 23 genomes of Wallemia ichthyophaga.</title>
        <authorList>
            <person name="Gostincar C."/>
        </authorList>
    </citation>
    <scope>NUCLEOTIDE SEQUENCE [LARGE SCALE GENOMIC DNA]</scope>
    <source>
        <strain evidence="7 9">EXF-6200</strain>
        <strain evidence="6 8">EXF-8621</strain>
    </source>
</reference>
<feature type="transmembrane region" description="Helical" evidence="5">
    <location>
        <begin position="113"/>
        <end position="135"/>
    </location>
</feature>
<dbReference type="Proteomes" id="UP000306954">
    <property type="component" value="Unassembled WGS sequence"/>
</dbReference>
<feature type="transmembrane region" description="Helical" evidence="5">
    <location>
        <begin position="251"/>
        <end position="270"/>
    </location>
</feature>
<organism evidence="7 9">
    <name type="scientific">Wallemia ichthyophaga</name>
    <dbReference type="NCBI Taxonomy" id="245174"/>
    <lineage>
        <taxon>Eukaryota</taxon>
        <taxon>Fungi</taxon>
        <taxon>Dikarya</taxon>
        <taxon>Basidiomycota</taxon>
        <taxon>Wallemiomycotina</taxon>
        <taxon>Wallemiomycetes</taxon>
        <taxon>Wallemiales</taxon>
        <taxon>Wallemiaceae</taxon>
        <taxon>Wallemia</taxon>
    </lineage>
</organism>
<dbReference type="OrthoDB" id="3358017at2759"/>
<name>A0A4T0KBB1_WALIC</name>
<dbReference type="PANTHER" id="PTHR31465:SF9">
    <property type="entry name" value="SPHINGOID LONG-CHAIN BASE TRANSPORTER RSB1"/>
    <property type="match status" value="1"/>
</dbReference>
<feature type="transmembrane region" description="Helical" evidence="5">
    <location>
        <begin position="20"/>
        <end position="37"/>
    </location>
</feature>
<dbReference type="EMBL" id="SPOF01000006">
    <property type="protein sequence ID" value="TIB15660.1"/>
    <property type="molecule type" value="Genomic_DNA"/>
</dbReference>
<evidence type="ECO:0000313" key="8">
    <source>
        <dbReference type="Proteomes" id="UP000306954"/>
    </source>
</evidence>
<feature type="transmembrane region" description="Helical" evidence="5">
    <location>
        <begin position="155"/>
        <end position="180"/>
    </location>
</feature>
<evidence type="ECO:0008006" key="10">
    <source>
        <dbReference type="Google" id="ProtNLM"/>
    </source>
</evidence>
<proteinExistence type="predicted"/>
<sequence>MSVDYYGYSTPDGNPTLSHAIVFTVLFGIALIAHCVLAGITKQWWLYGTIVPFLILETIGWGGRCGDNRDAYIMQIATLIIGPTFLSAMIYVDLGVVGLQYGPNFSILGPRMFAAVFITADVFSILVQAAGGGIASSASKSINRELLHTGSNVMLAGIAIQFACIIFYSYFLLEFVVRYYKRWPVRAKRQDPIAIDPLSQPNQRNLALRLTMLGAMSFLIIWRGIYRLIELKDGWEGTVIKDQAAFDTNDGMPMVIAAWLSGIFHIGLLTPTTNASFLSRGKKGGADAAEADVKDEVA</sequence>
<evidence type="ECO:0000313" key="6">
    <source>
        <dbReference type="EMBL" id="TIB15660.1"/>
    </source>
</evidence>
<dbReference type="PANTHER" id="PTHR31465">
    <property type="entry name" value="PROTEIN RTA1-RELATED"/>
    <property type="match status" value="1"/>
</dbReference>
<comment type="caution">
    <text evidence="7">The sequence shown here is derived from an EMBL/GenBank/DDBJ whole genome shotgun (WGS) entry which is preliminary data.</text>
</comment>
<evidence type="ECO:0000313" key="9">
    <source>
        <dbReference type="Proteomes" id="UP000310689"/>
    </source>
</evidence>
<feature type="transmembrane region" description="Helical" evidence="5">
    <location>
        <begin position="206"/>
        <end position="225"/>
    </location>
</feature>
<evidence type="ECO:0000313" key="7">
    <source>
        <dbReference type="EMBL" id="TIB35209.1"/>
    </source>
</evidence>
<evidence type="ECO:0000256" key="3">
    <source>
        <dbReference type="ARBA" id="ARBA00022989"/>
    </source>
</evidence>
<dbReference type="GO" id="GO:0000324">
    <property type="term" value="C:fungal-type vacuole"/>
    <property type="evidence" value="ECO:0007669"/>
    <property type="project" value="TreeGrafter"/>
</dbReference>
<evidence type="ECO:0000256" key="1">
    <source>
        <dbReference type="ARBA" id="ARBA00004141"/>
    </source>
</evidence>
<accession>A0A4T0KBB1</accession>
<feature type="transmembrane region" description="Helical" evidence="5">
    <location>
        <begin position="73"/>
        <end position="92"/>
    </location>
</feature>
<dbReference type="GO" id="GO:0005886">
    <property type="term" value="C:plasma membrane"/>
    <property type="evidence" value="ECO:0007669"/>
    <property type="project" value="TreeGrafter"/>
</dbReference>
<feature type="transmembrane region" description="Helical" evidence="5">
    <location>
        <begin position="44"/>
        <end position="61"/>
    </location>
</feature>
<dbReference type="InterPro" id="IPR007568">
    <property type="entry name" value="RTA1"/>
</dbReference>
<evidence type="ECO:0000256" key="4">
    <source>
        <dbReference type="ARBA" id="ARBA00023136"/>
    </source>
</evidence>
<dbReference type="EMBL" id="SPOI01000150">
    <property type="protein sequence ID" value="TIB35209.1"/>
    <property type="molecule type" value="Genomic_DNA"/>
</dbReference>
<dbReference type="Proteomes" id="UP000310689">
    <property type="component" value="Unassembled WGS sequence"/>
</dbReference>
<comment type="subcellular location">
    <subcellularLocation>
        <location evidence="1">Membrane</location>
        <topology evidence="1">Multi-pass membrane protein</topology>
    </subcellularLocation>
</comment>
<evidence type="ECO:0000256" key="5">
    <source>
        <dbReference type="SAM" id="Phobius"/>
    </source>
</evidence>
<dbReference type="OMA" id="NRDAYIM"/>
<dbReference type="Pfam" id="PF04479">
    <property type="entry name" value="RTA1"/>
    <property type="match status" value="1"/>
</dbReference>
<keyword evidence="2 5" id="KW-0812">Transmembrane</keyword>
<evidence type="ECO:0000256" key="2">
    <source>
        <dbReference type="ARBA" id="ARBA00022692"/>
    </source>
</evidence>
<dbReference type="AlphaFoldDB" id="A0A4T0KBB1"/>
<protein>
    <recommendedName>
        <fullName evidence="10">Sphingoid long-chain base transporter RSB1</fullName>
    </recommendedName>
</protein>
<keyword evidence="3 5" id="KW-1133">Transmembrane helix</keyword>
<keyword evidence="4 5" id="KW-0472">Membrane</keyword>
<gene>
    <name evidence="7" type="ORF">E3P86_02702</name>
    <name evidence="6" type="ORF">E3P90_00807</name>
</gene>